<dbReference type="InterPro" id="IPR013520">
    <property type="entry name" value="Ribonucl_H"/>
</dbReference>
<keyword evidence="1" id="KW-0378">Hydrolase</keyword>
<accession>A0A1G6YAA1</accession>
<sequence>MKAWLNTASITAKGVVDLPLTVITLKKTPASLRGDLTKWMQEIATGVYVGNFNTRVRAHLWQRVTENVGVGEATMSYSYRNEIGYRFETWQTDRHVIDYEGIPLVLIPSAEDERPALKKGFSRAAHHHQAKKHQTSRSNAPIEPTYVVIDLETDGLDAAQNAIIEIGAVKVGPEGTQTFSALLAHDGQLPKQIEQLTGIDQTLLDTQGQPLGQVLAAFKAFIGEHLLVGYNINFDLRFLQQAFIKCQLTPIANKSIDLKALVKKEKPLLENYQLQTALQAYGVSEQVQHRALSDAQQTHQLASKVNKFRDQLK</sequence>
<gene>
    <name evidence="4" type="ORF">SAMN04489866_10920</name>
</gene>
<dbReference type="NCBIfam" id="TIGR01873">
    <property type="entry name" value="cas_CT1978"/>
    <property type="match status" value="1"/>
</dbReference>
<evidence type="ECO:0000259" key="3">
    <source>
        <dbReference type="SMART" id="SM00479"/>
    </source>
</evidence>
<feature type="compositionally biased region" description="Basic residues" evidence="2">
    <location>
        <begin position="120"/>
        <end position="135"/>
    </location>
</feature>
<dbReference type="InterPro" id="IPR010152">
    <property type="entry name" value="CRISPR-assoc_prot_Cas2_sub"/>
</dbReference>
<feature type="region of interest" description="Disordered" evidence="2">
    <location>
        <begin position="119"/>
        <end position="138"/>
    </location>
</feature>
<dbReference type="FunFam" id="3.30.420.10:FF:000045">
    <property type="entry name" value="3'-5' exonuclease DinG"/>
    <property type="match status" value="1"/>
</dbReference>
<dbReference type="GO" id="GO:0005829">
    <property type="term" value="C:cytosol"/>
    <property type="evidence" value="ECO:0007669"/>
    <property type="project" value="TreeGrafter"/>
</dbReference>
<keyword evidence="5" id="KW-1185">Reference proteome</keyword>
<dbReference type="Proteomes" id="UP000198995">
    <property type="component" value="Unassembled WGS sequence"/>
</dbReference>
<dbReference type="Gene3D" id="3.30.70.240">
    <property type="match status" value="1"/>
</dbReference>
<dbReference type="InterPro" id="IPR036397">
    <property type="entry name" value="RNaseH_sf"/>
</dbReference>
<dbReference type="PANTHER" id="PTHR30231:SF41">
    <property type="entry name" value="DNA POLYMERASE III SUBUNIT EPSILON"/>
    <property type="match status" value="1"/>
</dbReference>
<dbReference type="GO" id="GO:0003887">
    <property type="term" value="F:DNA-directed DNA polymerase activity"/>
    <property type="evidence" value="ECO:0007669"/>
    <property type="project" value="InterPro"/>
</dbReference>
<proteinExistence type="predicted"/>
<reference evidence="4 5" key="1">
    <citation type="submission" date="2016-10" db="EMBL/GenBank/DDBJ databases">
        <authorList>
            <person name="de Groot N.N."/>
        </authorList>
    </citation>
    <scope>NUCLEOTIDE SEQUENCE [LARGE SCALE GENOMIC DNA]</scope>
    <source>
        <strain evidence="4 5">DSM 20475</strain>
    </source>
</reference>
<keyword evidence="1" id="KW-0540">Nuclease</keyword>
<dbReference type="SUPFAM" id="SSF53098">
    <property type="entry name" value="Ribonuclease H-like"/>
    <property type="match status" value="1"/>
</dbReference>
<organism evidence="4 5">
    <name type="scientific">Peptococcus niger</name>
    <dbReference type="NCBI Taxonomy" id="2741"/>
    <lineage>
        <taxon>Bacteria</taxon>
        <taxon>Bacillati</taxon>
        <taxon>Bacillota</taxon>
        <taxon>Clostridia</taxon>
        <taxon>Eubacteriales</taxon>
        <taxon>Peptococcaceae</taxon>
        <taxon>Peptococcus</taxon>
    </lineage>
</organism>
<evidence type="ECO:0000256" key="1">
    <source>
        <dbReference type="ARBA" id="ARBA00022839"/>
    </source>
</evidence>
<dbReference type="GO" id="GO:0008408">
    <property type="term" value="F:3'-5' exonuclease activity"/>
    <property type="evidence" value="ECO:0007669"/>
    <property type="project" value="TreeGrafter"/>
</dbReference>
<evidence type="ECO:0000313" key="4">
    <source>
        <dbReference type="EMBL" id="SDD87424.1"/>
    </source>
</evidence>
<dbReference type="InterPro" id="IPR006054">
    <property type="entry name" value="DnaQ"/>
</dbReference>
<dbReference type="CDD" id="cd06127">
    <property type="entry name" value="DEDDh"/>
    <property type="match status" value="1"/>
</dbReference>
<dbReference type="NCBIfam" id="TIGR00573">
    <property type="entry name" value="dnaq"/>
    <property type="match status" value="1"/>
</dbReference>
<dbReference type="AlphaFoldDB" id="A0A1G6YAA1"/>
<feature type="domain" description="Exonuclease" evidence="3">
    <location>
        <begin position="145"/>
        <end position="311"/>
    </location>
</feature>
<protein>
    <submittedName>
        <fullName evidence="4">CRISPR-associated protein Cas2</fullName>
    </submittedName>
</protein>
<dbReference type="RefSeq" id="WP_242868973.1">
    <property type="nucleotide sequence ID" value="NZ_FNAF01000009.1"/>
</dbReference>
<dbReference type="GO" id="GO:0003677">
    <property type="term" value="F:DNA binding"/>
    <property type="evidence" value="ECO:0007669"/>
    <property type="project" value="InterPro"/>
</dbReference>
<dbReference type="Pfam" id="PF09707">
    <property type="entry name" value="Cas_Cas2CT1978"/>
    <property type="match status" value="1"/>
</dbReference>
<dbReference type="Gene3D" id="3.30.420.10">
    <property type="entry name" value="Ribonuclease H-like superfamily/Ribonuclease H"/>
    <property type="match status" value="1"/>
</dbReference>
<dbReference type="GO" id="GO:0045004">
    <property type="term" value="P:DNA replication proofreading"/>
    <property type="evidence" value="ECO:0007669"/>
    <property type="project" value="TreeGrafter"/>
</dbReference>
<dbReference type="PANTHER" id="PTHR30231">
    <property type="entry name" value="DNA POLYMERASE III SUBUNIT EPSILON"/>
    <property type="match status" value="1"/>
</dbReference>
<dbReference type="InterPro" id="IPR012337">
    <property type="entry name" value="RNaseH-like_sf"/>
</dbReference>
<keyword evidence="1" id="KW-0269">Exonuclease</keyword>
<evidence type="ECO:0000313" key="5">
    <source>
        <dbReference type="Proteomes" id="UP000198995"/>
    </source>
</evidence>
<name>A0A1G6YAA1_PEPNI</name>
<evidence type="ECO:0000256" key="2">
    <source>
        <dbReference type="SAM" id="MobiDB-lite"/>
    </source>
</evidence>
<dbReference type="STRING" id="2741.SAMN04489866_10920"/>
<dbReference type="SMART" id="SM00479">
    <property type="entry name" value="EXOIII"/>
    <property type="match status" value="1"/>
</dbReference>
<dbReference type="EMBL" id="FNAF01000009">
    <property type="protein sequence ID" value="SDD87424.1"/>
    <property type="molecule type" value="Genomic_DNA"/>
</dbReference>
<dbReference type="Pfam" id="PF00929">
    <property type="entry name" value="RNase_T"/>
    <property type="match status" value="1"/>
</dbReference>
<dbReference type="CDD" id="cd09755">
    <property type="entry name" value="Cas2_I-E"/>
    <property type="match status" value="1"/>
</dbReference>